<evidence type="ECO:0000256" key="3">
    <source>
        <dbReference type="ARBA" id="ARBA00022692"/>
    </source>
</evidence>
<evidence type="ECO:0000259" key="11">
    <source>
        <dbReference type="PROSITE" id="PS50262"/>
    </source>
</evidence>
<dbReference type="GO" id="GO:0004983">
    <property type="term" value="F:neuropeptide Y receptor activity"/>
    <property type="evidence" value="ECO:0007669"/>
    <property type="project" value="InterPro"/>
</dbReference>
<feature type="transmembrane region" description="Helical" evidence="10">
    <location>
        <begin position="145"/>
        <end position="167"/>
    </location>
</feature>
<dbReference type="Proteomes" id="UP000639338">
    <property type="component" value="Unassembled WGS sequence"/>
</dbReference>
<evidence type="ECO:0000256" key="1">
    <source>
        <dbReference type="ARBA" id="ARBA00004141"/>
    </source>
</evidence>
<feature type="transmembrane region" description="Helical" evidence="10">
    <location>
        <begin position="187"/>
        <end position="213"/>
    </location>
</feature>
<dbReference type="GO" id="GO:0043005">
    <property type="term" value="C:neuron projection"/>
    <property type="evidence" value="ECO:0007669"/>
    <property type="project" value="TreeGrafter"/>
</dbReference>
<evidence type="ECO:0000313" key="13">
    <source>
        <dbReference type="Proteomes" id="UP000639338"/>
    </source>
</evidence>
<dbReference type="InterPro" id="IPR017452">
    <property type="entry name" value="GPCR_Rhodpsn_7TM"/>
</dbReference>
<dbReference type="AlphaFoldDB" id="A0A834XU68"/>
<dbReference type="SUPFAM" id="SSF81321">
    <property type="entry name" value="Family A G protein-coupled receptor-like"/>
    <property type="match status" value="1"/>
</dbReference>
<evidence type="ECO:0000256" key="2">
    <source>
        <dbReference type="ARBA" id="ARBA00010663"/>
    </source>
</evidence>
<dbReference type="OrthoDB" id="9046662at2759"/>
<comment type="caution">
    <text evidence="12">The sequence shown here is derived from an EMBL/GenBank/DDBJ whole genome shotgun (WGS) entry which is preliminary data.</text>
</comment>
<feature type="transmembrane region" description="Helical" evidence="10">
    <location>
        <begin position="245"/>
        <end position="264"/>
    </location>
</feature>
<keyword evidence="8 9" id="KW-0807">Transducer</keyword>
<reference evidence="12 13" key="1">
    <citation type="submission" date="2020-08" db="EMBL/GenBank/DDBJ databases">
        <title>Aphidius gifuensis genome sequencing and assembly.</title>
        <authorList>
            <person name="Du Z."/>
        </authorList>
    </citation>
    <scope>NUCLEOTIDE SEQUENCE [LARGE SCALE GENOMIC DNA]</scope>
    <source>
        <strain evidence="12">YNYX2018</strain>
        <tissue evidence="12">Adults</tissue>
    </source>
</reference>
<evidence type="ECO:0000256" key="6">
    <source>
        <dbReference type="ARBA" id="ARBA00023136"/>
    </source>
</evidence>
<dbReference type="GO" id="GO:0005886">
    <property type="term" value="C:plasma membrane"/>
    <property type="evidence" value="ECO:0007669"/>
    <property type="project" value="TreeGrafter"/>
</dbReference>
<evidence type="ECO:0000256" key="8">
    <source>
        <dbReference type="ARBA" id="ARBA00023224"/>
    </source>
</evidence>
<protein>
    <recommendedName>
        <fullName evidence="11">G-protein coupled receptors family 1 profile domain-containing protein</fullName>
    </recommendedName>
</protein>
<feature type="domain" description="G-protein coupled receptors family 1 profile" evidence="11">
    <location>
        <begin position="47"/>
        <end position="301"/>
    </location>
</feature>
<evidence type="ECO:0000256" key="7">
    <source>
        <dbReference type="ARBA" id="ARBA00023170"/>
    </source>
</evidence>
<dbReference type="CDD" id="cd15203">
    <property type="entry name" value="7tmA_NPYR-like"/>
    <property type="match status" value="1"/>
</dbReference>
<dbReference type="PRINTS" id="PR01012">
    <property type="entry name" value="NRPEPTIDEYR"/>
</dbReference>
<dbReference type="EMBL" id="JACMRX010000003">
    <property type="protein sequence ID" value="KAF7992286.1"/>
    <property type="molecule type" value="Genomic_DNA"/>
</dbReference>
<dbReference type="Gene3D" id="1.20.1070.10">
    <property type="entry name" value="Rhodopsin 7-helix transmembrane proteins"/>
    <property type="match status" value="1"/>
</dbReference>
<dbReference type="SMART" id="SM01381">
    <property type="entry name" value="7TM_GPCR_Srsx"/>
    <property type="match status" value="1"/>
</dbReference>
<feature type="transmembrane region" description="Helical" evidence="10">
    <location>
        <begin position="284"/>
        <end position="304"/>
    </location>
</feature>
<dbReference type="Pfam" id="PF00001">
    <property type="entry name" value="7tm_1"/>
    <property type="match status" value="1"/>
</dbReference>
<evidence type="ECO:0000256" key="5">
    <source>
        <dbReference type="ARBA" id="ARBA00023040"/>
    </source>
</evidence>
<evidence type="ECO:0000256" key="9">
    <source>
        <dbReference type="RuleBase" id="RU000688"/>
    </source>
</evidence>
<proteinExistence type="inferred from homology"/>
<keyword evidence="13" id="KW-1185">Reference proteome</keyword>
<accession>A0A834XU68</accession>
<feature type="transmembrane region" description="Helical" evidence="10">
    <location>
        <begin position="31"/>
        <end position="56"/>
    </location>
</feature>
<evidence type="ECO:0000256" key="10">
    <source>
        <dbReference type="SAM" id="Phobius"/>
    </source>
</evidence>
<dbReference type="PROSITE" id="PS00237">
    <property type="entry name" value="G_PROTEIN_RECEP_F1_1"/>
    <property type="match status" value="1"/>
</dbReference>
<dbReference type="PANTHER" id="PTHR24235:SF29">
    <property type="entry name" value="GH23382P"/>
    <property type="match status" value="1"/>
</dbReference>
<dbReference type="PANTHER" id="PTHR24235">
    <property type="entry name" value="NEUROPEPTIDE Y RECEPTOR"/>
    <property type="match status" value="1"/>
</dbReference>
<keyword evidence="7 9" id="KW-0675">Receptor</keyword>
<evidence type="ECO:0000256" key="4">
    <source>
        <dbReference type="ARBA" id="ARBA00022989"/>
    </source>
</evidence>
<keyword evidence="6 10" id="KW-0472">Membrane</keyword>
<comment type="subcellular location">
    <subcellularLocation>
        <location evidence="1">Membrane</location>
        <topology evidence="1">Multi-pass membrane protein</topology>
    </subcellularLocation>
</comment>
<dbReference type="PROSITE" id="PS50262">
    <property type="entry name" value="G_PROTEIN_RECEP_F1_2"/>
    <property type="match status" value="1"/>
</dbReference>
<dbReference type="GO" id="GO:0042923">
    <property type="term" value="F:neuropeptide binding"/>
    <property type="evidence" value="ECO:0007669"/>
    <property type="project" value="TreeGrafter"/>
</dbReference>
<feature type="transmembrane region" description="Helical" evidence="10">
    <location>
        <begin position="68"/>
        <end position="93"/>
    </location>
</feature>
<comment type="similarity">
    <text evidence="2 9">Belongs to the G-protein coupled receptor 1 family.</text>
</comment>
<evidence type="ECO:0000313" key="12">
    <source>
        <dbReference type="EMBL" id="KAF7992286.1"/>
    </source>
</evidence>
<keyword evidence="4 10" id="KW-1133">Transmembrane helix</keyword>
<name>A0A834XU68_APHGI</name>
<gene>
    <name evidence="12" type="ORF">HCN44_001611</name>
</gene>
<keyword evidence="5 9" id="KW-0297">G-protein coupled receptor</keyword>
<feature type="transmembrane region" description="Helical" evidence="10">
    <location>
        <begin position="113"/>
        <end position="133"/>
    </location>
</feature>
<keyword evidence="3 9" id="KW-0812">Transmembrane</keyword>
<organism evidence="12 13">
    <name type="scientific">Aphidius gifuensis</name>
    <name type="common">Parasitoid wasp</name>
    <dbReference type="NCBI Taxonomy" id="684658"/>
    <lineage>
        <taxon>Eukaryota</taxon>
        <taxon>Metazoa</taxon>
        <taxon>Ecdysozoa</taxon>
        <taxon>Arthropoda</taxon>
        <taxon>Hexapoda</taxon>
        <taxon>Insecta</taxon>
        <taxon>Pterygota</taxon>
        <taxon>Neoptera</taxon>
        <taxon>Endopterygota</taxon>
        <taxon>Hymenoptera</taxon>
        <taxon>Apocrita</taxon>
        <taxon>Ichneumonoidea</taxon>
        <taxon>Braconidae</taxon>
        <taxon>Aphidiinae</taxon>
        <taxon>Aphidius</taxon>
    </lineage>
</organism>
<dbReference type="PRINTS" id="PR00237">
    <property type="entry name" value="GPCRRHODOPSN"/>
</dbReference>
<sequence>MNNSLLLINTTTIKTYEADVSDVTTNIIVQIIFYIFYGIIFVIGIFGNGLVCYVVIKNPHMQTVTNSFITNLAISDILLCILAVPFTPLYTFIGRWIFGKLMCSLVPYIQGVSIYISTFTLTSIAIDRFFVICHPFRPRIKIKNCLLIIGSIWIASIILTFPYGIYMNIQELYYCEENWPSQKLRKIFGSFTSILQFVLPFFSIAICYICVFVKLNNRSKYKPGFKSSKKEEIDKERTKKTNRMLIAMVTIFGCCWLPINTINIIDDFFADVSYIWKHYRLCFFISHCLAMSSTCYNPLLYAWLNDNFRMEFKKVLPCFDSVTFNLTTKTTTTTCESKKNYNKNDSKHGNIIFSHIAEKSMIQESIQLDLRTTSTTPFQLEFKNINQDILEKRKVTNCIVSKTFKNSFK</sequence>
<dbReference type="InterPro" id="IPR000276">
    <property type="entry name" value="GPCR_Rhodpsn"/>
</dbReference>
<dbReference type="InterPro" id="IPR000611">
    <property type="entry name" value="NPY_rcpt"/>
</dbReference>